<dbReference type="GO" id="GO:0006310">
    <property type="term" value="P:DNA recombination"/>
    <property type="evidence" value="ECO:0007669"/>
    <property type="project" value="UniProtKB-KW"/>
</dbReference>
<feature type="compositionally biased region" description="Acidic residues" evidence="2">
    <location>
        <begin position="172"/>
        <end position="181"/>
    </location>
</feature>
<evidence type="ECO:0000256" key="1">
    <source>
        <dbReference type="ARBA" id="ARBA00023172"/>
    </source>
</evidence>
<proteinExistence type="predicted"/>
<dbReference type="EMBL" id="CACVKT020000282">
    <property type="protein sequence ID" value="CAC5358010.1"/>
    <property type="molecule type" value="Genomic_DNA"/>
</dbReference>
<reference evidence="3 4" key="1">
    <citation type="submission" date="2020-06" db="EMBL/GenBank/DDBJ databases">
        <authorList>
            <person name="Li R."/>
            <person name="Bekaert M."/>
        </authorList>
    </citation>
    <scope>NUCLEOTIDE SEQUENCE [LARGE SCALE GENOMIC DNA]</scope>
    <source>
        <strain evidence="4">wild</strain>
    </source>
</reference>
<protein>
    <recommendedName>
        <fullName evidence="5">Tyr recombinase domain-containing protein</fullName>
    </recommendedName>
</protein>
<dbReference type="OrthoDB" id="6770425at2759"/>
<name>A0A6J7ZWY8_MYTCO</name>
<evidence type="ECO:0008006" key="5">
    <source>
        <dbReference type="Google" id="ProtNLM"/>
    </source>
</evidence>
<keyword evidence="4" id="KW-1185">Reference proteome</keyword>
<feature type="region of interest" description="Disordered" evidence="2">
    <location>
        <begin position="152"/>
        <end position="181"/>
    </location>
</feature>
<dbReference type="GO" id="GO:0003677">
    <property type="term" value="F:DNA binding"/>
    <property type="evidence" value="ECO:0007669"/>
    <property type="project" value="InterPro"/>
</dbReference>
<dbReference type="InterPro" id="IPR013762">
    <property type="entry name" value="Integrase-like_cat_sf"/>
</dbReference>
<evidence type="ECO:0000313" key="4">
    <source>
        <dbReference type="Proteomes" id="UP000507470"/>
    </source>
</evidence>
<dbReference type="Gene3D" id="1.10.443.10">
    <property type="entry name" value="Intergrase catalytic core"/>
    <property type="match status" value="1"/>
</dbReference>
<organism evidence="3 4">
    <name type="scientific">Mytilus coruscus</name>
    <name type="common">Sea mussel</name>
    <dbReference type="NCBI Taxonomy" id="42192"/>
    <lineage>
        <taxon>Eukaryota</taxon>
        <taxon>Metazoa</taxon>
        <taxon>Spiralia</taxon>
        <taxon>Lophotrochozoa</taxon>
        <taxon>Mollusca</taxon>
        <taxon>Bivalvia</taxon>
        <taxon>Autobranchia</taxon>
        <taxon>Pteriomorphia</taxon>
        <taxon>Mytilida</taxon>
        <taxon>Mytiloidea</taxon>
        <taxon>Mytilidae</taxon>
        <taxon>Mytilinae</taxon>
        <taxon>Mytilus</taxon>
    </lineage>
</organism>
<gene>
    <name evidence="3" type="ORF">MCOR_1443</name>
</gene>
<keyword evidence="1" id="KW-0233">DNA recombination</keyword>
<sequence>MSVSQAVDYYHLGTFDLGDFLLTDFKDENVEPERFTAPVSDVDIEKLISSQTNEQTLTPKRIQSGLLVLDALHRYGMQPVGTNILDLFMKEICQKGGIQGNYSNHSGKRTCATQLYQAGIEEQEIMGITGYRSNAVRNYKTSNETIQKKVSNVLNQPRDSAETAAAPIFEENASDEATSEN</sequence>
<accession>A0A6J7ZWY8</accession>
<dbReference type="Proteomes" id="UP000507470">
    <property type="component" value="Unassembled WGS sequence"/>
</dbReference>
<evidence type="ECO:0000313" key="3">
    <source>
        <dbReference type="EMBL" id="CAC5358010.1"/>
    </source>
</evidence>
<dbReference type="SUPFAM" id="SSF56349">
    <property type="entry name" value="DNA breaking-rejoining enzymes"/>
    <property type="match status" value="1"/>
</dbReference>
<dbReference type="GO" id="GO:0015074">
    <property type="term" value="P:DNA integration"/>
    <property type="evidence" value="ECO:0007669"/>
    <property type="project" value="InterPro"/>
</dbReference>
<evidence type="ECO:0000256" key="2">
    <source>
        <dbReference type="SAM" id="MobiDB-lite"/>
    </source>
</evidence>
<dbReference type="InterPro" id="IPR011010">
    <property type="entry name" value="DNA_brk_join_enz"/>
</dbReference>
<dbReference type="AlphaFoldDB" id="A0A6J7ZWY8"/>